<name>A0A3N2CQG6_9ACTN</name>
<dbReference type="Pfam" id="PF02541">
    <property type="entry name" value="Ppx-GppA"/>
    <property type="match status" value="1"/>
</dbReference>
<dbReference type="CDD" id="cd24054">
    <property type="entry name" value="ASKHA_NBD_AaPPX-GppA_MtPPX2-like"/>
    <property type="match status" value="1"/>
</dbReference>
<keyword evidence="3" id="KW-1185">Reference proteome</keyword>
<dbReference type="SUPFAM" id="SSF53067">
    <property type="entry name" value="Actin-like ATPase domain"/>
    <property type="match status" value="2"/>
</dbReference>
<dbReference type="AlphaFoldDB" id="A0A3N2CQG6"/>
<accession>A0A3N2CQG6</accession>
<organism evidence="2 3">
    <name type="scientific">Nocardioides aurantiacus</name>
    <dbReference type="NCBI Taxonomy" id="86796"/>
    <lineage>
        <taxon>Bacteria</taxon>
        <taxon>Bacillati</taxon>
        <taxon>Actinomycetota</taxon>
        <taxon>Actinomycetes</taxon>
        <taxon>Propionibacteriales</taxon>
        <taxon>Nocardioidaceae</taxon>
        <taxon>Nocardioides</taxon>
    </lineage>
</organism>
<dbReference type="PANTHER" id="PTHR30005">
    <property type="entry name" value="EXOPOLYPHOSPHATASE"/>
    <property type="match status" value="1"/>
</dbReference>
<evidence type="ECO:0000313" key="3">
    <source>
        <dbReference type="Proteomes" id="UP000281738"/>
    </source>
</evidence>
<comment type="caution">
    <text evidence="2">The sequence shown here is derived from an EMBL/GenBank/DDBJ whole genome shotgun (WGS) entry which is preliminary data.</text>
</comment>
<evidence type="ECO:0000313" key="2">
    <source>
        <dbReference type="EMBL" id="ROR89729.1"/>
    </source>
</evidence>
<dbReference type="InterPro" id="IPR043129">
    <property type="entry name" value="ATPase_NBD"/>
</dbReference>
<dbReference type="InterPro" id="IPR050273">
    <property type="entry name" value="GppA/Ppx_hydrolase"/>
</dbReference>
<gene>
    <name evidence="2" type="ORF">EDD33_0558</name>
</gene>
<dbReference type="OrthoDB" id="9793035at2"/>
<protein>
    <submittedName>
        <fullName evidence="2">Exopolyphosphatase/guanosine-5'-triphosphate, 3'-diphosphate pyrophosphatase</fullName>
    </submittedName>
</protein>
<reference evidence="2 3" key="1">
    <citation type="submission" date="2018-11" db="EMBL/GenBank/DDBJ databases">
        <title>Sequencing the genomes of 1000 actinobacteria strains.</title>
        <authorList>
            <person name="Klenk H.-P."/>
        </authorList>
    </citation>
    <scope>NUCLEOTIDE SEQUENCE [LARGE SCALE GENOMIC DNA]</scope>
    <source>
        <strain evidence="2 3">DSM 12652</strain>
    </source>
</reference>
<proteinExistence type="predicted"/>
<dbReference type="InterPro" id="IPR003695">
    <property type="entry name" value="Ppx_GppA_N"/>
</dbReference>
<dbReference type="PANTHER" id="PTHR30005:SF13">
    <property type="entry name" value="EXOPOLYPHOSPHATASE 2"/>
    <property type="match status" value="1"/>
</dbReference>
<dbReference type="Gene3D" id="3.30.420.150">
    <property type="entry name" value="Exopolyphosphatase. Domain 2"/>
    <property type="match status" value="1"/>
</dbReference>
<dbReference type="GO" id="GO:0016462">
    <property type="term" value="F:pyrophosphatase activity"/>
    <property type="evidence" value="ECO:0007669"/>
    <property type="project" value="TreeGrafter"/>
</dbReference>
<dbReference type="EMBL" id="RKHO01000001">
    <property type="protein sequence ID" value="ROR89729.1"/>
    <property type="molecule type" value="Genomic_DNA"/>
</dbReference>
<dbReference type="Proteomes" id="UP000281738">
    <property type="component" value="Unassembled WGS sequence"/>
</dbReference>
<sequence length="322" mass="33388">MTRVAAFDCGTNSLRVLVTDLDPERGTSQELVREMRIVRLGQGVDRTGRISEASLQRVFDGVEELMGLVEPHDVASVRFCATSAARDAENAQEFLDGVRARTGTTPEVLDGEAEARATFAGAVRDLPPLPGPLLVLDIGGGSTELVLGDPEGGVTAQHSLDIGSVRLTERCLPSDPPTREEVEAAVAAIDSALDGCEVDPAQAGAVVGVAGTVTTLAAAVLGLASYDRSVIHHSVLRADAVQGAVSHLLSLDVEQRRALGYMHPGRADVIGAGGLILAAVLRRTPVASLLVSEHDILDGIAWSQLDPTPSGLPSGGSPHGKG</sequence>
<feature type="domain" description="Ppx/GppA phosphatase N-terminal" evidence="1">
    <location>
        <begin position="28"/>
        <end position="304"/>
    </location>
</feature>
<dbReference type="Gene3D" id="3.30.420.40">
    <property type="match status" value="1"/>
</dbReference>
<dbReference type="RefSeq" id="WP_123389011.1">
    <property type="nucleotide sequence ID" value="NZ_RKHO01000001.1"/>
</dbReference>
<evidence type="ECO:0000259" key="1">
    <source>
        <dbReference type="Pfam" id="PF02541"/>
    </source>
</evidence>